<keyword evidence="1" id="KW-1133">Transmembrane helix</keyword>
<proteinExistence type="predicted"/>
<feature type="non-terminal residue" evidence="2">
    <location>
        <position position="202"/>
    </location>
</feature>
<dbReference type="AlphaFoldDB" id="A0A382IQW2"/>
<keyword evidence="1" id="KW-0812">Transmembrane</keyword>
<name>A0A382IQW2_9ZZZZ</name>
<feature type="transmembrane region" description="Helical" evidence="1">
    <location>
        <begin position="27"/>
        <end position="47"/>
    </location>
</feature>
<feature type="transmembrane region" description="Helical" evidence="1">
    <location>
        <begin position="164"/>
        <end position="181"/>
    </location>
</feature>
<reference evidence="2" key="1">
    <citation type="submission" date="2018-05" db="EMBL/GenBank/DDBJ databases">
        <authorList>
            <person name="Lanie J.A."/>
            <person name="Ng W.-L."/>
            <person name="Kazmierczak K.M."/>
            <person name="Andrzejewski T.M."/>
            <person name="Davidsen T.M."/>
            <person name="Wayne K.J."/>
            <person name="Tettelin H."/>
            <person name="Glass J.I."/>
            <person name="Rusch D."/>
            <person name="Podicherti R."/>
            <person name="Tsui H.-C.T."/>
            <person name="Winkler M.E."/>
        </authorList>
    </citation>
    <scope>NUCLEOTIDE SEQUENCE</scope>
</reference>
<accession>A0A382IQW2</accession>
<feature type="transmembrane region" description="Helical" evidence="1">
    <location>
        <begin position="186"/>
        <end position="201"/>
    </location>
</feature>
<protein>
    <submittedName>
        <fullName evidence="2">Uncharacterized protein</fullName>
    </submittedName>
</protein>
<dbReference type="EMBL" id="UINC01068737">
    <property type="protein sequence ID" value="SVC01577.1"/>
    <property type="molecule type" value="Genomic_DNA"/>
</dbReference>
<gene>
    <name evidence="2" type="ORF">METZ01_LOCUS254431</name>
</gene>
<evidence type="ECO:0000313" key="2">
    <source>
        <dbReference type="EMBL" id="SVC01577.1"/>
    </source>
</evidence>
<keyword evidence="1" id="KW-0472">Membrane</keyword>
<evidence type="ECO:0000256" key="1">
    <source>
        <dbReference type="SAM" id="Phobius"/>
    </source>
</evidence>
<sequence>MITRNLQILTRDVLVIMHPTSFRVSTSLLLFSVFVISLVVSSIPMIIDGPQRSADSNNFLRCAELMLEEAHLGSAITRHLTEAWCRSYTGFLVIFSTVVHHFDSDWPQILASLNVAFHALAITSMTALIHILFSIPLLSVLVAVSLICSVDILIRVHWPIADSFFFLMATLAFVGISLACFKPTNRLIVLSALILVLLAGFT</sequence>
<organism evidence="2">
    <name type="scientific">marine metagenome</name>
    <dbReference type="NCBI Taxonomy" id="408172"/>
    <lineage>
        <taxon>unclassified sequences</taxon>
        <taxon>metagenomes</taxon>
        <taxon>ecological metagenomes</taxon>
    </lineage>
</organism>